<dbReference type="AlphaFoldDB" id="A0A7T8GQ60"/>
<organism evidence="2 3">
    <name type="scientific">Caligus rogercresseyi</name>
    <name type="common">Sea louse</name>
    <dbReference type="NCBI Taxonomy" id="217165"/>
    <lineage>
        <taxon>Eukaryota</taxon>
        <taxon>Metazoa</taxon>
        <taxon>Ecdysozoa</taxon>
        <taxon>Arthropoda</taxon>
        <taxon>Crustacea</taxon>
        <taxon>Multicrustacea</taxon>
        <taxon>Hexanauplia</taxon>
        <taxon>Copepoda</taxon>
        <taxon>Siphonostomatoida</taxon>
        <taxon>Caligidae</taxon>
        <taxon>Caligus</taxon>
    </lineage>
</organism>
<dbReference type="EMBL" id="CP045907">
    <property type="protein sequence ID" value="QQP35436.1"/>
    <property type="molecule type" value="Genomic_DNA"/>
</dbReference>
<name>A0A7T8GQ60_CALRO</name>
<gene>
    <name evidence="2" type="ORF">FKW44_023665</name>
</gene>
<proteinExistence type="predicted"/>
<evidence type="ECO:0000313" key="2">
    <source>
        <dbReference type="EMBL" id="QQP35436.1"/>
    </source>
</evidence>
<feature type="compositionally biased region" description="Low complexity" evidence="1">
    <location>
        <begin position="229"/>
        <end position="240"/>
    </location>
</feature>
<feature type="region of interest" description="Disordered" evidence="1">
    <location>
        <begin position="219"/>
        <end position="294"/>
    </location>
</feature>
<keyword evidence="3" id="KW-1185">Reference proteome</keyword>
<dbReference type="Proteomes" id="UP000595437">
    <property type="component" value="Chromosome 18"/>
</dbReference>
<accession>A0A7T8GQ60</accession>
<feature type="region of interest" description="Disordered" evidence="1">
    <location>
        <begin position="20"/>
        <end position="41"/>
    </location>
</feature>
<sequence length="294" mass="33402">PESLTQKDSWEQGDLLLLKQFRSPSGPPNRPLSTLSLRPEDQLTRDCKEFYERRLAATSKSSSSSSNISSVKENDEEAGPSSLCSSGYFSLPLEEDPLQSKISHLRKEFLSLIEVDNSLFKQLLNLNDAIMDFKELHNLRGPHGLDEDLYEEEEEGSSNGAAQKLEEERAKILRSKSFLEETKTFQRQRISFPATRRNRRGTSCSFEEEEDRMFYTLPSSKAAKKKVKQASQQTQQQQQQHPEDWRGSSSRSSASSSVSSYERRSWKRYSETNNSLDSGIHADSSGEASDHYSP</sequence>
<dbReference type="OrthoDB" id="6383008at2759"/>
<evidence type="ECO:0000313" key="3">
    <source>
        <dbReference type="Proteomes" id="UP000595437"/>
    </source>
</evidence>
<feature type="region of interest" description="Disordered" evidence="1">
    <location>
        <begin position="56"/>
        <end position="81"/>
    </location>
</feature>
<feature type="compositionally biased region" description="Low complexity" evidence="1">
    <location>
        <begin position="247"/>
        <end position="260"/>
    </location>
</feature>
<reference evidence="3" key="1">
    <citation type="submission" date="2021-01" db="EMBL/GenBank/DDBJ databases">
        <title>Caligus Genome Assembly.</title>
        <authorList>
            <person name="Gallardo-Escarate C."/>
        </authorList>
    </citation>
    <scope>NUCLEOTIDE SEQUENCE [LARGE SCALE GENOMIC DNA]</scope>
</reference>
<feature type="compositionally biased region" description="Low complexity" evidence="1">
    <location>
        <begin position="59"/>
        <end position="70"/>
    </location>
</feature>
<feature type="non-terminal residue" evidence="2">
    <location>
        <position position="1"/>
    </location>
</feature>
<protein>
    <submittedName>
        <fullName evidence="2">Uncharacterized protein</fullName>
    </submittedName>
</protein>
<evidence type="ECO:0000256" key="1">
    <source>
        <dbReference type="SAM" id="MobiDB-lite"/>
    </source>
</evidence>
<feature type="compositionally biased region" description="Basic and acidic residues" evidence="1">
    <location>
        <begin position="261"/>
        <end position="270"/>
    </location>
</feature>